<proteinExistence type="predicted"/>
<dbReference type="EMBL" id="CABVGP010000001">
    <property type="protein sequence ID" value="VVJ16291.1"/>
    <property type="molecule type" value="Genomic_DNA"/>
</dbReference>
<keyword evidence="1" id="KW-0732">Signal</keyword>
<keyword evidence="3" id="KW-1185">Reference proteome</keyword>
<organism evidence="2 3">
    <name type="scientific">Amycolatopsis camponoti</name>
    <dbReference type="NCBI Taxonomy" id="2606593"/>
    <lineage>
        <taxon>Bacteria</taxon>
        <taxon>Bacillati</taxon>
        <taxon>Actinomycetota</taxon>
        <taxon>Actinomycetes</taxon>
        <taxon>Pseudonocardiales</taxon>
        <taxon>Pseudonocardiaceae</taxon>
        <taxon>Amycolatopsis</taxon>
    </lineage>
</organism>
<evidence type="ECO:0000313" key="3">
    <source>
        <dbReference type="Proteomes" id="UP000399805"/>
    </source>
</evidence>
<name>A0A6I8LGU6_9PSEU</name>
<accession>A0A6I8LGU6</accession>
<sequence length="186" mass="18258">MRVRKTGIAAVIAILVTAMVALFTGAGPASAAPAPAAPAIPALSTPITGTFTDASGGTGTAAGTFTPTGFVADGSNLLADGVADVTLTDSAGRQVGTESRAVTVPAGVAAASCQILDLVLGPLDLDLLGLVVHLDRVHLNITADAGPGNLLGNLLCAIAGLLDPGPLNNLQALVNLLNQILALLRG</sequence>
<protein>
    <recommendedName>
        <fullName evidence="4">ABC transporter substrate-binding protein</fullName>
    </recommendedName>
</protein>
<dbReference type="RefSeq" id="WP_230862372.1">
    <property type="nucleotide sequence ID" value="NZ_CABVGP010000001.1"/>
</dbReference>
<dbReference type="Proteomes" id="UP000399805">
    <property type="component" value="Unassembled WGS sequence"/>
</dbReference>
<feature type="chain" id="PRO_5026102105" description="ABC transporter substrate-binding protein" evidence="1">
    <location>
        <begin position="32"/>
        <end position="186"/>
    </location>
</feature>
<evidence type="ECO:0000313" key="2">
    <source>
        <dbReference type="EMBL" id="VVJ16291.1"/>
    </source>
</evidence>
<evidence type="ECO:0008006" key="4">
    <source>
        <dbReference type="Google" id="ProtNLM"/>
    </source>
</evidence>
<feature type="signal peptide" evidence="1">
    <location>
        <begin position="1"/>
        <end position="31"/>
    </location>
</feature>
<reference evidence="2 3" key="1">
    <citation type="submission" date="2019-09" db="EMBL/GenBank/DDBJ databases">
        <authorList>
            <person name="Leyn A S."/>
        </authorList>
    </citation>
    <scope>NUCLEOTIDE SEQUENCE [LARGE SCALE GENOMIC DNA]</scope>
    <source>
        <strain evidence="2">AA231_1</strain>
    </source>
</reference>
<evidence type="ECO:0000256" key="1">
    <source>
        <dbReference type="SAM" id="SignalP"/>
    </source>
</evidence>
<dbReference type="AlphaFoldDB" id="A0A6I8LGU6"/>
<gene>
    <name evidence="2" type="ORF">AA23TX_01312</name>
</gene>